<keyword evidence="1" id="KW-0547">Nucleotide-binding</keyword>
<evidence type="ECO:0000259" key="4">
    <source>
        <dbReference type="SMART" id="SM00219"/>
    </source>
</evidence>
<dbReference type="GO" id="GO:0005524">
    <property type="term" value="F:ATP binding"/>
    <property type="evidence" value="ECO:0007669"/>
    <property type="project" value="UniProtKB-KW"/>
</dbReference>
<dbReference type="GO" id="GO:0004713">
    <property type="term" value="F:protein tyrosine kinase activity"/>
    <property type="evidence" value="ECO:0007669"/>
    <property type="project" value="InterPro"/>
</dbReference>
<feature type="compositionally biased region" description="Polar residues" evidence="3">
    <location>
        <begin position="1"/>
        <end position="23"/>
    </location>
</feature>
<feature type="domain" description="Tyrosine-protein kinase catalytic" evidence="4">
    <location>
        <begin position="100"/>
        <end position="255"/>
    </location>
</feature>
<evidence type="ECO:0000313" key="5">
    <source>
        <dbReference type="EMBL" id="KAF9613424.1"/>
    </source>
</evidence>
<dbReference type="Gene3D" id="1.10.510.10">
    <property type="entry name" value="Transferase(Phosphotransferase) domain 1"/>
    <property type="match status" value="2"/>
</dbReference>
<accession>A0A835IA55</accession>
<name>A0A835IA55_9MAGN</name>
<dbReference type="InterPro" id="IPR050528">
    <property type="entry name" value="L-type_Lectin-RKs"/>
</dbReference>
<feature type="compositionally biased region" description="Basic and acidic residues" evidence="3">
    <location>
        <begin position="51"/>
        <end position="64"/>
    </location>
</feature>
<evidence type="ECO:0000256" key="2">
    <source>
        <dbReference type="ARBA" id="ARBA00022840"/>
    </source>
</evidence>
<dbReference type="InterPro" id="IPR011009">
    <property type="entry name" value="Kinase-like_dom_sf"/>
</dbReference>
<feature type="region of interest" description="Disordered" evidence="3">
    <location>
        <begin position="1"/>
        <end position="64"/>
    </location>
</feature>
<reference evidence="5 6" key="1">
    <citation type="submission" date="2020-10" db="EMBL/GenBank/DDBJ databases">
        <title>The Coptis chinensis genome and diversification of protoberbering-type alkaloids.</title>
        <authorList>
            <person name="Wang B."/>
            <person name="Shu S."/>
            <person name="Song C."/>
            <person name="Liu Y."/>
        </authorList>
    </citation>
    <scope>NUCLEOTIDE SEQUENCE [LARGE SCALE GENOMIC DNA]</scope>
    <source>
        <strain evidence="5">HL-2020</strain>
        <tissue evidence="5">Leaf</tissue>
    </source>
</reference>
<sequence>MTALTSSSNKSVTPLTPSSNNVVPLTPSSNNSTPPAPSSCNSTTPTPSTHGGKDRFNVSKKRSGDKDKKSIILDVSADYEKGTRPKRFSHHDLCLATNNFAEEWKLGQGGFGGVYKSNLSGLNVAVMRASKESEQGKNEFVAEVKNITHLDFHLFKRRTVLTWVLRDIKSSNVMLDEDFNRKLGDFGLAKAGKESDVYSSGVVALEIACGRRTVEHKEEKNKVGLVAWVWELYGSGKHLEAADNRLSMEYDKQQIERLIVAGLWCANLDHTQRLL</sequence>
<evidence type="ECO:0000256" key="3">
    <source>
        <dbReference type="SAM" id="MobiDB-lite"/>
    </source>
</evidence>
<protein>
    <recommendedName>
        <fullName evidence="4">Tyrosine-protein kinase catalytic domain-containing protein</fullName>
    </recommendedName>
</protein>
<dbReference type="Proteomes" id="UP000631114">
    <property type="component" value="Unassembled WGS sequence"/>
</dbReference>
<dbReference type="SUPFAM" id="SSF56112">
    <property type="entry name" value="Protein kinase-like (PK-like)"/>
    <property type="match status" value="1"/>
</dbReference>
<dbReference type="InterPro" id="IPR020635">
    <property type="entry name" value="Tyr_kinase_cat_dom"/>
</dbReference>
<dbReference type="SMART" id="SM00219">
    <property type="entry name" value="TyrKc"/>
    <property type="match status" value="1"/>
</dbReference>
<dbReference type="OrthoDB" id="671821at2759"/>
<evidence type="ECO:0000313" key="6">
    <source>
        <dbReference type="Proteomes" id="UP000631114"/>
    </source>
</evidence>
<comment type="caution">
    <text evidence="5">The sequence shown here is derived from an EMBL/GenBank/DDBJ whole genome shotgun (WGS) entry which is preliminary data.</text>
</comment>
<gene>
    <name evidence="5" type="ORF">IFM89_008254</name>
</gene>
<dbReference type="PANTHER" id="PTHR27007">
    <property type="match status" value="1"/>
</dbReference>
<dbReference type="Gene3D" id="3.30.200.20">
    <property type="entry name" value="Phosphorylase Kinase, domain 1"/>
    <property type="match status" value="1"/>
</dbReference>
<keyword evidence="6" id="KW-1185">Reference proteome</keyword>
<keyword evidence="2" id="KW-0067">ATP-binding</keyword>
<feature type="compositionally biased region" description="Low complexity" evidence="3">
    <location>
        <begin position="26"/>
        <end position="49"/>
    </location>
</feature>
<dbReference type="AlphaFoldDB" id="A0A835IA55"/>
<evidence type="ECO:0000256" key="1">
    <source>
        <dbReference type="ARBA" id="ARBA00022741"/>
    </source>
</evidence>
<organism evidence="5 6">
    <name type="scientific">Coptis chinensis</name>
    <dbReference type="NCBI Taxonomy" id="261450"/>
    <lineage>
        <taxon>Eukaryota</taxon>
        <taxon>Viridiplantae</taxon>
        <taxon>Streptophyta</taxon>
        <taxon>Embryophyta</taxon>
        <taxon>Tracheophyta</taxon>
        <taxon>Spermatophyta</taxon>
        <taxon>Magnoliopsida</taxon>
        <taxon>Ranunculales</taxon>
        <taxon>Ranunculaceae</taxon>
        <taxon>Coptidoideae</taxon>
        <taxon>Coptis</taxon>
    </lineage>
</organism>
<proteinExistence type="predicted"/>
<dbReference type="EMBL" id="JADFTS010000003">
    <property type="protein sequence ID" value="KAF9613424.1"/>
    <property type="molecule type" value="Genomic_DNA"/>
</dbReference>